<feature type="compositionally biased region" description="Polar residues" evidence="17">
    <location>
        <begin position="365"/>
        <end position="375"/>
    </location>
</feature>
<evidence type="ECO:0000256" key="2">
    <source>
        <dbReference type="ARBA" id="ARBA00007092"/>
    </source>
</evidence>
<dbReference type="PROSITE" id="PS51999">
    <property type="entry name" value="ZF_GRF"/>
    <property type="match status" value="1"/>
</dbReference>
<reference evidence="20" key="3">
    <citation type="submission" date="2025-09" db="UniProtKB">
        <authorList>
            <consortium name="Ensembl"/>
        </authorList>
    </citation>
    <scope>IDENTIFICATION</scope>
</reference>
<keyword evidence="18" id="KW-0472">Membrane</keyword>
<evidence type="ECO:0000256" key="15">
    <source>
        <dbReference type="PIRSR" id="PIRSR604808-3"/>
    </source>
</evidence>
<keyword evidence="21" id="KW-1185">Reference proteome</keyword>
<reference evidence="21" key="1">
    <citation type="submission" date="2011-08" db="EMBL/GenBank/DDBJ databases">
        <title>The draft genome of Latimeria chalumnae.</title>
        <authorList>
            <person name="Di Palma F."/>
            <person name="Alfoldi J."/>
            <person name="Johnson J."/>
            <person name="Berlin A."/>
            <person name="Gnerre S."/>
            <person name="Jaffe D."/>
            <person name="MacCallum I."/>
            <person name="Young S."/>
            <person name="Walker B.J."/>
            <person name="Lander E."/>
            <person name="Lindblad-Toh K."/>
        </authorList>
    </citation>
    <scope>NUCLEOTIDE SEQUENCE [LARGE SCALE GENOMIC DNA]</scope>
    <source>
        <strain evidence="21">Wild caught</strain>
    </source>
</reference>
<feature type="binding site" evidence="14">
    <location>
        <position position="184"/>
    </location>
    <ligand>
        <name>Mg(2+)</name>
        <dbReference type="ChEBI" id="CHEBI:18420"/>
        <label>1</label>
    </ligand>
</feature>
<dbReference type="Bgee" id="ENSLACG00000000865">
    <property type="expression patterns" value="Expressed in muscle tissue and 3 other cell types or tissues"/>
</dbReference>
<feature type="domain" description="GRF-type" evidence="19">
    <location>
        <begin position="482"/>
        <end position="531"/>
    </location>
</feature>
<evidence type="ECO:0000259" key="19">
    <source>
        <dbReference type="PROSITE" id="PS51999"/>
    </source>
</evidence>
<dbReference type="GO" id="GO:0008270">
    <property type="term" value="F:zinc ion binding"/>
    <property type="evidence" value="ECO:0007669"/>
    <property type="project" value="UniProtKB-KW"/>
</dbReference>
<dbReference type="Ensembl" id="ENSLACT00000000977.1">
    <property type="protein sequence ID" value="ENSLACP00000000968.1"/>
    <property type="gene ID" value="ENSLACG00000000865.1"/>
</dbReference>
<evidence type="ECO:0000256" key="7">
    <source>
        <dbReference type="ARBA" id="ARBA00022771"/>
    </source>
</evidence>
<evidence type="ECO:0000256" key="17">
    <source>
        <dbReference type="SAM" id="MobiDB-lite"/>
    </source>
</evidence>
<dbReference type="Pfam" id="PF03372">
    <property type="entry name" value="Exo_endo_phos"/>
    <property type="match status" value="1"/>
</dbReference>
<evidence type="ECO:0000256" key="4">
    <source>
        <dbReference type="ARBA" id="ARBA00013541"/>
    </source>
</evidence>
<dbReference type="GO" id="GO:0003906">
    <property type="term" value="F:DNA-(apurinic or apyrimidinic site) endonuclease activity"/>
    <property type="evidence" value="ECO:0007669"/>
    <property type="project" value="TreeGrafter"/>
</dbReference>
<organism evidence="20 21">
    <name type="scientific">Latimeria chalumnae</name>
    <name type="common">Coelacanth</name>
    <dbReference type="NCBI Taxonomy" id="7897"/>
    <lineage>
        <taxon>Eukaryota</taxon>
        <taxon>Metazoa</taxon>
        <taxon>Chordata</taxon>
        <taxon>Craniata</taxon>
        <taxon>Vertebrata</taxon>
        <taxon>Euteleostomi</taxon>
        <taxon>Coelacanthiformes</taxon>
        <taxon>Coelacanthidae</taxon>
        <taxon>Latimeria</taxon>
    </lineage>
</organism>
<dbReference type="PANTHER" id="PTHR22748:SF27">
    <property type="entry name" value="DNA-(APURINIC OR APYRIMIDINIC SITE) ENDONUCLEASE 2"/>
    <property type="match status" value="1"/>
</dbReference>
<reference evidence="20" key="2">
    <citation type="submission" date="2025-08" db="UniProtKB">
        <authorList>
            <consortium name="Ensembl"/>
        </authorList>
    </citation>
    <scope>IDENTIFICATION</scope>
</reference>
<feature type="site" description="Transition state stabilizer" evidence="15">
    <location>
        <position position="186"/>
    </location>
</feature>
<dbReference type="GO" id="GO:0005634">
    <property type="term" value="C:nucleus"/>
    <property type="evidence" value="ECO:0007669"/>
    <property type="project" value="TreeGrafter"/>
</dbReference>
<dbReference type="Pfam" id="PF06839">
    <property type="entry name" value="Zn_ribbon_GRF"/>
    <property type="match status" value="1"/>
</dbReference>
<keyword evidence="12" id="KW-0539">Nucleus</keyword>
<dbReference type="GO" id="GO:0008311">
    <property type="term" value="F:double-stranded DNA 3'-5' DNA exonuclease activity"/>
    <property type="evidence" value="ECO:0007669"/>
    <property type="project" value="UniProtKB-EC"/>
</dbReference>
<feature type="transmembrane region" description="Helical" evidence="18">
    <location>
        <begin position="104"/>
        <end position="125"/>
    </location>
</feature>
<evidence type="ECO:0000256" key="11">
    <source>
        <dbReference type="ARBA" id="ARBA00023204"/>
    </source>
</evidence>
<dbReference type="PANTHER" id="PTHR22748">
    <property type="entry name" value="AP ENDONUCLEASE"/>
    <property type="match status" value="1"/>
</dbReference>
<evidence type="ECO:0000256" key="12">
    <source>
        <dbReference type="ARBA" id="ARBA00023242"/>
    </source>
</evidence>
<dbReference type="EC" id="3.1.11.2" evidence="3"/>
<feature type="binding site" evidence="14">
    <location>
        <position position="310"/>
    </location>
    <ligand>
        <name>Mg(2+)</name>
        <dbReference type="ChEBI" id="CHEBI:18420"/>
        <label>1</label>
    </ligand>
</feature>
<evidence type="ECO:0000256" key="10">
    <source>
        <dbReference type="ARBA" id="ARBA00022842"/>
    </source>
</evidence>
<dbReference type="InterPro" id="IPR010666">
    <property type="entry name" value="Znf_GRF"/>
</dbReference>
<dbReference type="InterPro" id="IPR036691">
    <property type="entry name" value="Endo/exonu/phosph_ase_sf"/>
</dbReference>
<keyword evidence="18" id="KW-1133">Transmembrane helix</keyword>
<evidence type="ECO:0000256" key="14">
    <source>
        <dbReference type="PIRSR" id="PIRSR604808-2"/>
    </source>
</evidence>
<keyword evidence="7 16" id="KW-0863">Zinc-finger</keyword>
<dbReference type="EMBL" id="AFYH01213303">
    <property type="status" value="NOT_ANNOTATED_CDS"/>
    <property type="molecule type" value="Genomic_DNA"/>
</dbReference>
<evidence type="ECO:0000256" key="1">
    <source>
        <dbReference type="ARBA" id="ARBA00000493"/>
    </source>
</evidence>
<feature type="binding site" evidence="14">
    <location>
        <position position="34"/>
    </location>
    <ligand>
        <name>Mg(2+)</name>
        <dbReference type="ChEBI" id="CHEBI:18420"/>
        <label>1</label>
    </ligand>
</feature>
<keyword evidence="9" id="KW-0862">Zinc</keyword>
<feature type="binding site" evidence="14">
    <location>
        <position position="309"/>
    </location>
    <ligand>
        <name>Mg(2+)</name>
        <dbReference type="ChEBI" id="CHEBI:18420"/>
        <label>2</label>
    </ligand>
</feature>
<evidence type="ECO:0000313" key="21">
    <source>
        <dbReference type="Proteomes" id="UP000008672"/>
    </source>
</evidence>
<dbReference type="Proteomes" id="UP000008672">
    <property type="component" value="Unassembled WGS sequence"/>
</dbReference>
<dbReference type="Gene3D" id="3.60.10.10">
    <property type="entry name" value="Endonuclease/exonuclease/phosphatase"/>
    <property type="match status" value="2"/>
</dbReference>
<evidence type="ECO:0000313" key="20">
    <source>
        <dbReference type="Ensembl" id="ENSLACP00000000968.1"/>
    </source>
</evidence>
<comment type="catalytic activity">
    <reaction evidence="1">
        <text>Exonucleolytic cleavage in the 3'- to 5'-direction to yield nucleoside 5'-phosphates.</text>
        <dbReference type="EC" id="3.1.11.2"/>
    </reaction>
</comment>
<dbReference type="GO" id="GO:0008081">
    <property type="term" value="F:phosphoric diester hydrolase activity"/>
    <property type="evidence" value="ECO:0007669"/>
    <property type="project" value="TreeGrafter"/>
</dbReference>
<keyword evidence="8" id="KW-0378">Hydrolase</keyword>
<evidence type="ECO:0000256" key="5">
    <source>
        <dbReference type="ARBA" id="ARBA00022723"/>
    </source>
</evidence>
<dbReference type="FunCoup" id="H2ZU97">
    <property type="interactions" value="2247"/>
</dbReference>
<dbReference type="GeneTree" id="ENSGT00530000063540"/>
<name>H2ZU97_LATCH</name>
<evidence type="ECO:0000256" key="6">
    <source>
        <dbReference type="ARBA" id="ARBA00022763"/>
    </source>
</evidence>
<feature type="active site" evidence="13">
    <location>
        <position position="143"/>
    </location>
</feature>
<dbReference type="InterPro" id="IPR005135">
    <property type="entry name" value="Endo/exonuclease/phosphatase"/>
</dbReference>
<evidence type="ECO:0000256" key="16">
    <source>
        <dbReference type="PROSITE-ProRule" id="PRU01343"/>
    </source>
</evidence>
<dbReference type="HOGENOM" id="CLU_010374_3_0_1"/>
<dbReference type="eggNOG" id="KOG1294">
    <property type="taxonomic scope" value="Eukaryota"/>
</dbReference>
<dbReference type="GO" id="GO:0006284">
    <property type="term" value="P:base-excision repair"/>
    <property type="evidence" value="ECO:0007669"/>
    <property type="project" value="TreeGrafter"/>
</dbReference>
<evidence type="ECO:0000256" key="18">
    <source>
        <dbReference type="SAM" id="Phobius"/>
    </source>
</evidence>
<evidence type="ECO:0000256" key="8">
    <source>
        <dbReference type="ARBA" id="ARBA00022801"/>
    </source>
</evidence>
<keyword evidence="14" id="KW-0464">Manganese</keyword>
<dbReference type="AlphaFoldDB" id="H2ZU97"/>
<dbReference type="STRING" id="7897.ENSLACP00000000968"/>
<feature type="active site" description="Proton donor/acceptor" evidence="13">
    <location>
        <position position="184"/>
    </location>
</feature>
<keyword evidence="11" id="KW-0234">DNA repair</keyword>
<protein>
    <recommendedName>
        <fullName evidence="4">DNA-(apurinic or apyrimidinic site) endonuclease 2</fullName>
        <ecNumber evidence="3">3.1.11.2</ecNumber>
    </recommendedName>
</protein>
<keyword evidence="5 14" id="KW-0479">Metal-binding</keyword>
<sequence>MKIVSWNINGIRATKSGLKALLDSLDAEIICLQETKVTRDLLDEPTAIVDGYSSYFSFSRGRSGYSGKGMYRSQMVRAVTNLGFRVLGNIWCLVRVFWDQGHPLFIKFFLFVQRVLILCFFFFFLPVSSSDQREQVLTVINVYCPRADPEKPERKVFKLRFYRLLQARAEDILESGSHVIIVGDINTSHRPIDHCDPEGLESFDDHPGRKWLNEFLYQLKGEGGSSESLEGHAPGSGGAALERQRGGLFVDTFRLFHPAQRDAFTCWSTATGARQTNYGTRIDYIFAGRVLADEEFEDSFLMPEVEGSDHCPVKAVLKCCCLAASRCPPFCTKYLPEFAGRQQKLLQFLVKVDKSKVCASDEESLPSSQETSEITENLAPSGKTKLGWKRGRTELGEKNAKKTKVEAGQGTLLSFFKPNCATTTAVSQSEEAKLGGASLKTEDLGTPPVQGSEAEIAREVGKKPQSAFWKTVLKGPPPPPICKGHNEPCVLRTVKKAGPNYGRQFYVCARPEGHASNPAARCNFFLWVGKSR</sequence>
<feature type="site" description="Interaction with DNA substrate" evidence="15">
    <location>
        <position position="310"/>
    </location>
</feature>
<feature type="site" description="Important for catalytic activity" evidence="15">
    <location>
        <position position="283"/>
    </location>
</feature>
<feature type="active site" description="Proton acceptor" evidence="13">
    <location>
        <position position="310"/>
    </location>
</feature>
<keyword evidence="10 14" id="KW-0460">Magnesium</keyword>
<gene>
    <name evidence="20" type="primary">APEX2</name>
</gene>
<proteinExistence type="inferred from homology"/>
<comment type="similarity">
    <text evidence="2">Belongs to the DNA repair enzymes AP/ExoA family.</text>
</comment>
<feature type="region of interest" description="Disordered" evidence="17">
    <location>
        <begin position="361"/>
        <end position="389"/>
    </location>
</feature>
<dbReference type="EMBL" id="AFYH01213302">
    <property type="status" value="NOT_ANNOTATED_CDS"/>
    <property type="molecule type" value="Genomic_DNA"/>
</dbReference>
<dbReference type="InParanoid" id="H2ZU97"/>
<dbReference type="CDD" id="cd09088">
    <property type="entry name" value="Ape2-like_AP-endo"/>
    <property type="match status" value="1"/>
</dbReference>
<dbReference type="SUPFAM" id="SSF56219">
    <property type="entry name" value="DNase I-like"/>
    <property type="match status" value="1"/>
</dbReference>
<evidence type="ECO:0000256" key="9">
    <source>
        <dbReference type="ARBA" id="ARBA00022833"/>
    </source>
</evidence>
<keyword evidence="18" id="KW-0812">Transmembrane</keyword>
<dbReference type="PROSITE" id="PS51435">
    <property type="entry name" value="AP_NUCLEASE_F1_4"/>
    <property type="match status" value="1"/>
</dbReference>
<feature type="binding site" evidence="14">
    <location>
        <position position="186"/>
    </location>
    <ligand>
        <name>Mg(2+)</name>
        <dbReference type="ChEBI" id="CHEBI:18420"/>
        <label>1</label>
    </ligand>
</feature>
<evidence type="ECO:0000256" key="13">
    <source>
        <dbReference type="PIRSR" id="PIRSR604808-1"/>
    </source>
</evidence>
<dbReference type="InterPro" id="IPR004808">
    <property type="entry name" value="AP_endonuc_1"/>
</dbReference>
<feature type="binding site" evidence="14">
    <location>
        <position position="7"/>
    </location>
    <ligand>
        <name>Mg(2+)</name>
        <dbReference type="ChEBI" id="CHEBI:18420"/>
        <label>1</label>
    </ligand>
</feature>
<keyword evidence="6" id="KW-0227">DNA damage</keyword>
<comment type="cofactor">
    <cofactor evidence="14">
        <name>Mg(2+)</name>
        <dbReference type="ChEBI" id="CHEBI:18420"/>
    </cofactor>
    <cofactor evidence="14">
        <name>Mn(2+)</name>
        <dbReference type="ChEBI" id="CHEBI:29035"/>
    </cofactor>
    <text evidence="14">Probably binds two magnesium or manganese ions per subunit.</text>
</comment>
<dbReference type="OMA" id="SFWICPR"/>
<accession>H2ZU97</accession>
<evidence type="ECO:0000256" key="3">
    <source>
        <dbReference type="ARBA" id="ARBA00012115"/>
    </source>
</evidence>